<accession>A0ABD2ACP3</accession>
<dbReference type="Proteomes" id="UP001607302">
    <property type="component" value="Unassembled WGS sequence"/>
</dbReference>
<sequence length="116" mass="13094">MQVPMSLTAFAGADTDTESVRNILWHVIPMSERKTIGDFIVLLFGHLLFKLNATVSQSFISSNIGSNFHAEFVSHHRIPFKSKMTRPLSKSRLSTITISILSTLRDRIFYSCHVVV</sequence>
<organism evidence="1 2">
    <name type="scientific">Vespula squamosa</name>
    <name type="common">Southern yellow jacket</name>
    <name type="synonym">Wasp</name>
    <dbReference type="NCBI Taxonomy" id="30214"/>
    <lineage>
        <taxon>Eukaryota</taxon>
        <taxon>Metazoa</taxon>
        <taxon>Ecdysozoa</taxon>
        <taxon>Arthropoda</taxon>
        <taxon>Hexapoda</taxon>
        <taxon>Insecta</taxon>
        <taxon>Pterygota</taxon>
        <taxon>Neoptera</taxon>
        <taxon>Endopterygota</taxon>
        <taxon>Hymenoptera</taxon>
        <taxon>Apocrita</taxon>
        <taxon>Aculeata</taxon>
        <taxon>Vespoidea</taxon>
        <taxon>Vespidae</taxon>
        <taxon>Vespinae</taxon>
        <taxon>Vespula</taxon>
    </lineage>
</organism>
<proteinExistence type="predicted"/>
<evidence type="ECO:0000313" key="2">
    <source>
        <dbReference type="Proteomes" id="UP001607302"/>
    </source>
</evidence>
<dbReference type="AlphaFoldDB" id="A0ABD2ACP3"/>
<dbReference type="EMBL" id="JAUDFV010000153">
    <property type="protein sequence ID" value="KAL2717470.1"/>
    <property type="molecule type" value="Genomic_DNA"/>
</dbReference>
<keyword evidence="2" id="KW-1185">Reference proteome</keyword>
<protein>
    <submittedName>
        <fullName evidence="1">Uncharacterized protein</fullName>
    </submittedName>
</protein>
<evidence type="ECO:0000313" key="1">
    <source>
        <dbReference type="EMBL" id="KAL2717470.1"/>
    </source>
</evidence>
<gene>
    <name evidence="1" type="ORF">V1478_013170</name>
</gene>
<reference evidence="1 2" key="1">
    <citation type="journal article" date="2024" name="Ann. Entomol. Soc. Am.">
        <title>Genomic analyses of the southern and eastern yellowjacket wasps (Hymenoptera: Vespidae) reveal evolutionary signatures of social life.</title>
        <authorList>
            <person name="Catto M.A."/>
            <person name="Caine P.B."/>
            <person name="Orr S.E."/>
            <person name="Hunt B.G."/>
            <person name="Goodisman M.A.D."/>
        </authorList>
    </citation>
    <scope>NUCLEOTIDE SEQUENCE [LARGE SCALE GENOMIC DNA]</scope>
    <source>
        <strain evidence="1">233</strain>
        <tissue evidence="1">Head and thorax</tissue>
    </source>
</reference>
<comment type="caution">
    <text evidence="1">The sequence shown here is derived from an EMBL/GenBank/DDBJ whole genome shotgun (WGS) entry which is preliminary data.</text>
</comment>
<name>A0ABD2ACP3_VESSQ</name>